<evidence type="ECO:0000313" key="11">
    <source>
        <dbReference type="EMBL" id="SEC14070.1"/>
    </source>
</evidence>
<organism evidence="11 12">
    <name type="scientific">Nocardioides exalbidus</name>
    <dbReference type="NCBI Taxonomy" id="402596"/>
    <lineage>
        <taxon>Bacteria</taxon>
        <taxon>Bacillati</taxon>
        <taxon>Actinomycetota</taxon>
        <taxon>Actinomycetes</taxon>
        <taxon>Propionibacteriales</taxon>
        <taxon>Nocardioidaceae</taxon>
        <taxon>Nocardioides</taxon>
    </lineage>
</organism>
<feature type="transmembrane region" description="Helical" evidence="9">
    <location>
        <begin position="64"/>
        <end position="83"/>
    </location>
</feature>
<dbReference type="PANTHER" id="PTHR32507">
    <property type="entry name" value="NA(+)/H(+) ANTIPORTER 1"/>
    <property type="match status" value="1"/>
</dbReference>
<dbReference type="GO" id="GO:0006813">
    <property type="term" value="P:potassium ion transport"/>
    <property type="evidence" value="ECO:0007669"/>
    <property type="project" value="InterPro"/>
</dbReference>
<keyword evidence="3" id="KW-0050">Antiport</keyword>
<feature type="transmembrane region" description="Helical" evidence="9">
    <location>
        <begin position="302"/>
        <end position="324"/>
    </location>
</feature>
<protein>
    <submittedName>
        <fullName evidence="11">Potassium/proton antiporter, CPA1 family</fullName>
    </submittedName>
</protein>
<dbReference type="GO" id="GO:0005886">
    <property type="term" value="C:plasma membrane"/>
    <property type="evidence" value="ECO:0007669"/>
    <property type="project" value="UniProtKB-SubCell"/>
</dbReference>
<evidence type="ECO:0000256" key="2">
    <source>
        <dbReference type="ARBA" id="ARBA00022448"/>
    </source>
</evidence>
<feature type="transmembrane region" description="Helical" evidence="9">
    <location>
        <begin position="39"/>
        <end position="58"/>
    </location>
</feature>
<feature type="domain" description="RCK C-terminal" evidence="10">
    <location>
        <begin position="406"/>
        <end position="488"/>
    </location>
</feature>
<gene>
    <name evidence="11" type="ORF">SAMN04489844_1757</name>
</gene>
<keyword evidence="7" id="KW-0406">Ion transport</keyword>
<evidence type="ECO:0000256" key="4">
    <source>
        <dbReference type="ARBA" id="ARBA00022475"/>
    </source>
</evidence>
<keyword evidence="6 9" id="KW-1133">Transmembrane helix</keyword>
<feature type="transmembrane region" description="Helical" evidence="9">
    <location>
        <begin position="336"/>
        <end position="355"/>
    </location>
</feature>
<name>A0A1H4Q3F9_9ACTN</name>
<keyword evidence="5 9" id="KW-0812">Transmembrane</keyword>
<keyword evidence="12" id="KW-1185">Reference proteome</keyword>
<dbReference type="AlphaFoldDB" id="A0A1H4Q3F9"/>
<sequence>MPVTFDVHQLDLFVLVGAVVTLAAILAVRVSAGAGLPSLLIYLLIGVALGEGGPFGIQFDDAKLAHALGFGALAIILAEGGLTTDWRQMRPSVRLGLSLATLGVAVSVAVVAVGTHYLLGLPWELAILLGAICSPTDAAAVFSVLRALPLPKRLTGALEAESGLNDAPTVVLVGIISTGAAAESGVLETAGLIVFELIAGALIGVACGVAGAWVMRRAALPSSGLYPLAVLCLAFTAYGAAAAVHASGFAAIYVAALILGNSELPHRVATRSFSEGVAWLAQIGLFVMLGLLLSPSRIDLDTVVQAIVTGLVLTIVARPFSVFVSSIVQPMAARDLAFISWAGLRGAVPIVLATIPLSEGVDGSYDIFDIVFVMVVIYTLLTGPTLPWVARLLGVAQRNEPRGLDVEAAPLDKVAADLLQVTIAPKSRMHGVEVGELRLPQGSSVSLVIRADNVLVPERRTVLRAGDDLLVVTPRKLREATEERLRQVSANGRLALWLGDSKRRAVERGTEE</sequence>
<evidence type="ECO:0000256" key="6">
    <source>
        <dbReference type="ARBA" id="ARBA00022989"/>
    </source>
</evidence>
<dbReference type="Gene3D" id="3.30.70.1450">
    <property type="entry name" value="Regulator of K+ conductance, C-terminal domain"/>
    <property type="match status" value="1"/>
</dbReference>
<accession>A0A1H4Q3F9</accession>
<dbReference type="GO" id="GO:0008324">
    <property type="term" value="F:monoatomic cation transmembrane transporter activity"/>
    <property type="evidence" value="ECO:0007669"/>
    <property type="project" value="InterPro"/>
</dbReference>
<feature type="transmembrane region" description="Helical" evidence="9">
    <location>
        <begin position="226"/>
        <end position="256"/>
    </location>
</feature>
<proteinExistence type="predicted"/>
<dbReference type="NCBIfam" id="NF003715">
    <property type="entry name" value="PRK05326.1-2"/>
    <property type="match status" value="1"/>
</dbReference>
<dbReference type="PROSITE" id="PS51202">
    <property type="entry name" value="RCK_C"/>
    <property type="match status" value="1"/>
</dbReference>
<dbReference type="InterPro" id="IPR036721">
    <property type="entry name" value="RCK_C_sf"/>
</dbReference>
<dbReference type="Pfam" id="PF02080">
    <property type="entry name" value="TrkA_C"/>
    <property type="match status" value="1"/>
</dbReference>
<dbReference type="GO" id="GO:1902600">
    <property type="term" value="P:proton transmembrane transport"/>
    <property type="evidence" value="ECO:0007669"/>
    <property type="project" value="InterPro"/>
</dbReference>
<dbReference type="SUPFAM" id="SSF116726">
    <property type="entry name" value="TrkA C-terminal domain-like"/>
    <property type="match status" value="1"/>
</dbReference>
<dbReference type="EMBL" id="FNRT01000002">
    <property type="protein sequence ID" value="SEC14070.1"/>
    <property type="molecule type" value="Genomic_DNA"/>
</dbReference>
<feature type="transmembrane region" description="Helical" evidence="9">
    <location>
        <begin position="95"/>
        <end position="119"/>
    </location>
</feature>
<evidence type="ECO:0000256" key="3">
    <source>
        <dbReference type="ARBA" id="ARBA00022449"/>
    </source>
</evidence>
<comment type="subcellular location">
    <subcellularLocation>
        <location evidence="1">Cell membrane</location>
        <topology evidence="1">Multi-pass membrane protein</topology>
    </subcellularLocation>
</comment>
<dbReference type="InterPro" id="IPR038770">
    <property type="entry name" value="Na+/solute_symporter_sf"/>
</dbReference>
<feature type="transmembrane region" description="Helical" evidence="9">
    <location>
        <begin position="125"/>
        <end position="145"/>
    </location>
</feature>
<evidence type="ECO:0000256" key="5">
    <source>
        <dbReference type="ARBA" id="ARBA00022692"/>
    </source>
</evidence>
<keyword evidence="8 9" id="KW-0472">Membrane</keyword>
<evidence type="ECO:0000256" key="9">
    <source>
        <dbReference type="SAM" id="Phobius"/>
    </source>
</evidence>
<feature type="transmembrane region" description="Helical" evidence="9">
    <location>
        <begin position="367"/>
        <end position="389"/>
    </location>
</feature>
<dbReference type="NCBIfam" id="NF003716">
    <property type="entry name" value="PRK05326.1-3"/>
    <property type="match status" value="1"/>
</dbReference>
<dbReference type="GO" id="GO:0015297">
    <property type="term" value="F:antiporter activity"/>
    <property type="evidence" value="ECO:0007669"/>
    <property type="project" value="UniProtKB-KW"/>
</dbReference>
<feature type="transmembrane region" description="Helical" evidence="9">
    <location>
        <begin position="277"/>
        <end position="296"/>
    </location>
</feature>
<keyword evidence="2" id="KW-0813">Transport</keyword>
<dbReference type="Proteomes" id="UP000198742">
    <property type="component" value="Unassembled WGS sequence"/>
</dbReference>
<feature type="transmembrane region" description="Helical" evidence="9">
    <location>
        <begin position="12"/>
        <end position="32"/>
    </location>
</feature>
<dbReference type="Gene3D" id="1.20.1530.20">
    <property type="match status" value="1"/>
</dbReference>
<dbReference type="Pfam" id="PF00999">
    <property type="entry name" value="Na_H_Exchanger"/>
    <property type="match status" value="1"/>
</dbReference>
<dbReference type="InterPro" id="IPR006037">
    <property type="entry name" value="RCK_C"/>
</dbReference>
<evidence type="ECO:0000259" key="10">
    <source>
        <dbReference type="PROSITE" id="PS51202"/>
    </source>
</evidence>
<dbReference type="PANTHER" id="PTHR32507:SF7">
    <property type="entry name" value="K(+)_H(+) ANTIPORTER NHAP2"/>
    <property type="match status" value="1"/>
</dbReference>
<feature type="transmembrane region" description="Helical" evidence="9">
    <location>
        <begin position="192"/>
        <end position="214"/>
    </location>
</feature>
<evidence type="ECO:0000256" key="7">
    <source>
        <dbReference type="ARBA" id="ARBA00023065"/>
    </source>
</evidence>
<reference evidence="12" key="1">
    <citation type="submission" date="2016-10" db="EMBL/GenBank/DDBJ databases">
        <authorList>
            <person name="Varghese N."/>
            <person name="Submissions S."/>
        </authorList>
    </citation>
    <scope>NUCLEOTIDE SEQUENCE [LARGE SCALE GENOMIC DNA]</scope>
    <source>
        <strain evidence="12">DSM 22017</strain>
    </source>
</reference>
<keyword evidence="4" id="KW-1003">Cell membrane</keyword>
<evidence type="ECO:0000313" key="12">
    <source>
        <dbReference type="Proteomes" id="UP000198742"/>
    </source>
</evidence>
<evidence type="ECO:0000256" key="1">
    <source>
        <dbReference type="ARBA" id="ARBA00004651"/>
    </source>
</evidence>
<dbReference type="STRING" id="402596.SAMN04489844_1757"/>
<evidence type="ECO:0000256" key="8">
    <source>
        <dbReference type="ARBA" id="ARBA00023136"/>
    </source>
</evidence>
<dbReference type="InterPro" id="IPR006153">
    <property type="entry name" value="Cation/H_exchanger_TM"/>
</dbReference>